<evidence type="ECO:0000256" key="6">
    <source>
        <dbReference type="ARBA" id="ARBA00013068"/>
    </source>
</evidence>
<evidence type="ECO:0000256" key="4">
    <source>
        <dbReference type="ARBA" id="ARBA00004714"/>
    </source>
</evidence>
<proteinExistence type="inferred from homology"/>
<evidence type="ECO:0000256" key="2">
    <source>
        <dbReference type="ARBA" id="ARBA00001947"/>
    </source>
</evidence>
<dbReference type="GO" id="GO:0004332">
    <property type="term" value="F:fructose-bisphosphate aldolase activity"/>
    <property type="evidence" value="ECO:0007669"/>
    <property type="project" value="UniProtKB-EC"/>
</dbReference>
<accession>A0A941IVU7</accession>
<evidence type="ECO:0000256" key="7">
    <source>
        <dbReference type="ARBA" id="ARBA00013779"/>
    </source>
</evidence>
<feature type="non-terminal residue" evidence="13">
    <location>
        <position position="128"/>
    </location>
</feature>
<organism evidence="13 14">
    <name type="scientific">Actinospica durhamensis</name>
    <dbReference type="NCBI Taxonomy" id="1508375"/>
    <lineage>
        <taxon>Bacteria</taxon>
        <taxon>Bacillati</taxon>
        <taxon>Actinomycetota</taxon>
        <taxon>Actinomycetes</taxon>
        <taxon>Catenulisporales</taxon>
        <taxon>Actinospicaceae</taxon>
        <taxon>Actinospica</taxon>
    </lineage>
</organism>
<evidence type="ECO:0000256" key="9">
    <source>
        <dbReference type="ARBA" id="ARBA00022833"/>
    </source>
</evidence>
<sequence length="128" mass="14103">KRQGRYLLAASFGNVHGVYKPGNVVLRPELLKELNEGVAAKFGKQAPFDFVFHGGSGSSEQEILTALENGVVKMNIDTDTQYAFTRPVVDHVFRNYDGVLKVDGEVGNKKTYDPRTWGKLAEASMAAR</sequence>
<dbReference type="SUPFAM" id="SSF51569">
    <property type="entry name" value="Aldolase"/>
    <property type="match status" value="1"/>
</dbReference>
<comment type="caution">
    <text evidence="13">The sequence shown here is derived from an EMBL/GenBank/DDBJ whole genome shotgun (WGS) entry which is preliminary data.</text>
</comment>
<keyword evidence="9" id="KW-0862">Zinc</keyword>
<reference evidence="13" key="1">
    <citation type="submission" date="2021-04" db="EMBL/GenBank/DDBJ databases">
        <title>Genome based classification of Actinospica acidithermotolerans sp. nov., an actinobacterium isolated from an Indonesian hot spring.</title>
        <authorList>
            <person name="Kusuma A.B."/>
            <person name="Putra K.E."/>
            <person name="Nafisah S."/>
            <person name="Loh J."/>
            <person name="Nouioui I."/>
            <person name="Goodfellow M."/>
        </authorList>
    </citation>
    <scope>NUCLEOTIDE SEQUENCE</scope>
    <source>
        <strain evidence="13">CSCA 57</strain>
    </source>
</reference>
<dbReference type="InterPro" id="IPR000771">
    <property type="entry name" value="FBA_II"/>
</dbReference>
<dbReference type="InterPro" id="IPR006411">
    <property type="entry name" value="Fruct_bisP_bact"/>
</dbReference>
<comment type="cofactor">
    <cofactor evidence="2">
        <name>Zn(2+)</name>
        <dbReference type="ChEBI" id="CHEBI:29105"/>
    </cofactor>
</comment>
<dbReference type="Pfam" id="PF01116">
    <property type="entry name" value="F_bP_aldolase"/>
    <property type="match status" value="1"/>
</dbReference>
<dbReference type="GO" id="GO:0006096">
    <property type="term" value="P:glycolytic process"/>
    <property type="evidence" value="ECO:0007669"/>
    <property type="project" value="UniProtKB-KW"/>
</dbReference>
<evidence type="ECO:0000256" key="11">
    <source>
        <dbReference type="ARBA" id="ARBA00023239"/>
    </source>
</evidence>
<keyword evidence="11 13" id="KW-0456">Lyase</keyword>
<dbReference type="Gene3D" id="3.20.20.70">
    <property type="entry name" value="Aldolase class I"/>
    <property type="match status" value="1"/>
</dbReference>
<evidence type="ECO:0000256" key="10">
    <source>
        <dbReference type="ARBA" id="ARBA00023152"/>
    </source>
</evidence>
<comment type="similarity">
    <text evidence="5">Belongs to the class II fructose-bisphosphate aldolase family.</text>
</comment>
<dbReference type="GO" id="GO:0008270">
    <property type="term" value="F:zinc ion binding"/>
    <property type="evidence" value="ECO:0007669"/>
    <property type="project" value="InterPro"/>
</dbReference>
<keyword evidence="14" id="KW-1185">Reference proteome</keyword>
<gene>
    <name evidence="13" type="ORF">KDL01_42740</name>
</gene>
<dbReference type="RefSeq" id="WP_212534386.1">
    <property type="nucleotide sequence ID" value="NZ_JAGSOG010000894.1"/>
</dbReference>
<comment type="function">
    <text evidence="3">Catalyzes the aldol condensation of dihydroxyacetone phosphate (DHAP or glycerone-phosphate) with glyceraldehyde 3-phosphate (G3P) to form fructose 1,6-bisphosphate (FBP) in gluconeogenesis and the reverse reaction in glycolysis.</text>
</comment>
<dbReference type="Proteomes" id="UP000675781">
    <property type="component" value="Unassembled WGS sequence"/>
</dbReference>
<comment type="pathway">
    <text evidence="4">Carbohydrate degradation; glycolysis; D-glyceraldehyde 3-phosphate and glycerone phosphate from D-glucose: step 4/4.</text>
</comment>
<protein>
    <recommendedName>
        <fullName evidence="7">Fructose-bisphosphate aldolase</fullName>
        <ecNumber evidence="6">4.1.2.13</ecNumber>
    </recommendedName>
    <alternativeName>
        <fullName evidence="12">Fructose-1,6-bisphosphate aldolase</fullName>
    </alternativeName>
</protein>
<evidence type="ECO:0000256" key="12">
    <source>
        <dbReference type="ARBA" id="ARBA00031804"/>
    </source>
</evidence>
<name>A0A941IVU7_9ACTN</name>
<keyword evidence="10" id="KW-0324">Glycolysis</keyword>
<evidence type="ECO:0000313" key="14">
    <source>
        <dbReference type="Proteomes" id="UP000675781"/>
    </source>
</evidence>
<comment type="catalytic activity">
    <reaction evidence="1">
        <text>beta-D-fructose 1,6-bisphosphate = D-glyceraldehyde 3-phosphate + dihydroxyacetone phosphate</text>
        <dbReference type="Rhea" id="RHEA:14729"/>
        <dbReference type="ChEBI" id="CHEBI:32966"/>
        <dbReference type="ChEBI" id="CHEBI:57642"/>
        <dbReference type="ChEBI" id="CHEBI:59776"/>
        <dbReference type="EC" id="4.1.2.13"/>
    </reaction>
</comment>
<dbReference type="InterPro" id="IPR013785">
    <property type="entry name" value="Aldolase_TIM"/>
</dbReference>
<evidence type="ECO:0000256" key="8">
    <source>
        <dbReference type="ARBA" id="ARBA00022723"/>
    </source>
</evidence>
<dbReference type="AlphaFoldDB" id="A0A941IVU7"/>
<dbReference type="EMBL" id="JAGSOG010000894">
    <property type="protein sequence ID" value="MBR7840028.1"/>
    <property type="molecule type" value="Genomic_DNA"/>
</dbReference>
<feature type="non-terminal residue" evidence="13">
    <location>
        <position position="1"/>
    </location>
</feature>
<evidence type="ECO:0000256" key="5">
    <source>
        <dbReference type="ARBA" id="ARBA00005812"/>
    </source>
</evidence>
<evidence type="ECO:0000313" key="13">
    <source>
        <dbReference type="EMBL" id="MBR7840028.1"/>
    </source>
</evidence>
<dbReference type="PANTHER" id="PTHR30559:SF0">
    <property type="entry name" value="FRUCTOSE-BISPHOSPHATE ALDOLASE"/>
    <property type="match status" value="1"/>
</dbReference>
<dbReference type="EC" id="4.1.2.13" evidence="6"/>
<evidence type="ECO:0000256" key="3">
    <source>
        <dbReference type="ARBA" id="ARBA00002181"/>
    </source>
</evidence>
<keyword evidence="8" id="KW-0479">Metal-binding</keyword>
<dbReference type="GO" id="GO:0005829">
    <property type="term" value="C:cytosol"/>
    <property type="evidence" value="ECO:0007669"/>
    <property type="project" value="TreeGrafter"/>
</dbReference>
<dbReference type="PANTHER" id="PTHR30559">
    <property type="entry name" value="FRUCTOSE-BISPHOSPHATE ALDOLASE CLASS 2"/>
    <property type="match status" value="1"/>
</dbReference>
<evidence type="ECO:0000256" key="1">
    <source>
        <dbReference type="ARBA" id="ARBA00000441"/>
    </source>
</evidence>